<evidence type="ECO:0000256" key="4">
    <source>
        <dbReference type="ARBA" id="ARBA00022989"/>
    </source>
</evidence>
<protein>
    <submittedName>
        <fullName evidence="7">Lipopolysaccharide biosynthesis protein</fullName>
    </submittedName>
</protein>
<feature type="transmembrane region" description="Helical" evidence="6">
    <location>
        <begin position="355"/>
        <end position="374"/>
    </location>
</feature>
<feature type="transmembrane region" description="Helical" evidence="6">
    <location>
        <begin position="320"/>
        <end position="339"/>
    </location>
</feature>
<comment type="subcellular location">
    <subcellularLocation>
        <location evidence="1">Cell membrane</location>
        <topology evidence="1">Multi-pass membrane protein</topology>
    </subcellularLocation>
</comment>
<evidence type="ECO:0000313" key="8">
    <source>
        <dbReference type="Proteomes" id="UP001567572"/>
    </source>
</evidence>
<feature type="transmembrane region" description="Helical" evidence="6">
    <location>
        <begin position="116"/>
        <end position="134"/>
    </location>
</feature>
<proteinExistence type="predicted"/>
<dbReference type="EMBL" id="JBEDNY010000003">
    <property type="protein sequence ID" value="MEZ3164311.1"/>
    <property type="molecule type" value="Genomic_DNA"/>
</dbReference>
<comment type="caution">
    <text evidence="7">The sequence shown here is derived from an EMBL/GenBank/DDBJ whole genome shotgun (WGS) entry which is preliminary data.</text>
</comment>
<feature type="transmembrane region" description="Helical" evidence="6">
    <location>
        <begin position="380"/>
        <end position="399"/>
    </location>
</feature>
<evidence type="ECO:0000313" key="7">
    <source>
        <dbReference type="EMBL" id="MEZ3164311.1"/>
    </source>
</evidence>
<organism evidence="7 8">
    <name type="scientific">Halorubrum miltondacostae</name>
    <dbReference type="NCBI Taxonomy" id="3076378"/>
    <lineage>
        <taxon>Archaea</taxon>
        <taxon>Methanobacteriati</taxon>
        <taxon>Methanobacteriota</taxon>
        <taxon>Stenosarchaea group</taxon>
        <taxon>Halobacteria</taxon>
        <taxon>Halobacteriales</taxon>
        <taxon>Haloferacaceae</taxon>
        <taxon>Halorubrum</taxon>
    </lineage>
</organism>
<accession>A0ABD5M427</accession>
<evidence type="ECO:0000256" key="2">
    <source>
        <dbReference type="ARBA" id="ARBA00022475"/>
    </source>
</evidence>
<keyword evidence="5 6" id="KW-0472">Membrane</keyword>
<name>A0ABD5M427_9EURY</name>
<dbReference type="RefSeq" id="WP_371162390.1">
    <property type="nucleotide sequence ID" value="NZ_JBEDNX010000009.1"/>
</dbReference>
<reference evidence="7 8" key="1">
    <citation type="submission" date="2024-06" db="EMBL/GenBank/DDBJ databases">
        <title>Halorubrum miltondacostae sp. nov., a potential PHA producer isolated from an inland solar saltern in Rio Maior, Portugal.</title>
        <authorList>
            <person name="Albuquerque L."/>
            <person name="Viver T."/>
            <person name="Barroso C."/>
            <person name="Claudino R."/>
            <person name="Galvan M."/>
            <person name="Simoes G."/>
            <person name="Lobo Da Cunha A."/>
            <person name="Egas C."/>
        </authorList>
    </citation>
    <scope>NUCLEOTIDE SEQUENCE [LARGE SCALE GENOMIC DNA]</scope>
    <source>
        <strain evidence="7 8">RMP-11</strain>
    </source>
</reference>
<keyword evidence="2" id="KW-1003">Cell membrane</keyword>
<feature type="transmembrane region" description="Helical" evidence="6">
    <location>
        <begin position="290"/>
        <end position="308"/>
    </location>
</feature>
<evidence type="ECO:0000256" key="1">
    <source>
        <dbReference type="ARBA" id="ARBA00004651"/>
    </source>
</evidence>
<feature type="transmembrane region" description="Helical" evidence="6">
    <location>
        <begin position="20"/>
        <end position="40"/>
    </location>
</feature>
<feature type="transmembrane region" description="Helical" evidence="6">
    <location>
        <begin position="80"/>
        <end position="104"/>
    </location>
</feature>
<gene>
    <name evidence="7" type="ORF">ABNG04_10590</name>
</gene>
<dbReference type="Pfam" id="PF13440">
    <property type="entry name" value="Polysacc_synt_3"/>
    <property type="match status" value="1"/>
</dbReference>
<feature type="transmembrane region" description="Helical" evidence="6">
    <location>
        <begin position="47"/>
        <end position="68"/>
    </location>
</feature>
<evidence type="ECO:0000256" key="3">
    <source>
        <dbReference type="ARBA" id="ARBA00022692"/>
    </source>
</evidence>
<feature type="transmembrane region" description="Helical" evidence="6">
    <location>
        <begin position="411"/>
        <end position="430"/>
    </location>
</feature>
<dbReference type="InterPro" id="IPR050833">
    <property type="entry name" value="Poly_Biosynth_Transport"/>
</dbReference>
<dbReference type="AlphaFoldDB" id="A0ABD5M427"/>
<dbReference type="PANTHER" id="PTHR30250:SF11">
    <property type="entry name" value="O-ANTIGEN TRANSPORTER-RELATED"/>
    <property type="match status" value="1"/>
</dbReference>
<dbReference type="GO" id="GO:0005886">
    <property type="term" value="C:plasma membrane"/>
    <property type="evidence" value="ECO:0007669"/>
    <property type="project" value="UniProtKB-SubCell"/>
</dbReference>
<evidence type="ECO:0000256" key="6">
    <source>
        <dbReference type="SAM" id="Phobius"/>
    </source>
</evidence>
<keyword evidence="8" id="KW-1185">Reference proteome</keyword>
<sequence>MADNTADLDLGSEALSSVAAKFTMSGLGFIGVVLFARVLGPAGTGQYYFALAIALLLVRVDAGVGVALKKRVSEVDTDPRPYLSVGLAFHFVWVVIVATATLVVTRYTAFLPMTPLVVAAIVAVLATVGLFQILNRFYAGLGYPSRSLWADTARSVLTIGFQLPLLFAGYEAFGLLAGLASGTLIAAFGVFIAAGVRPGVERVGGTAQDVYIFARYSVPTAVVEDFYKRADVILIGFFAGDAAVGFYETALRIVTPAQQLSGSISNALGVKVSGLTSLGQEIREDVVNTVAYSGLLILPMFFGALAMPAALMRTFFGSDFGAGGVALVGVAGFFIFYIYQDPFATALESSDRPQFVFWLRVVALLIHLPLAGVLGYYWNGLLGIIVATLSVEIVLLFAYQYVSRKHLGGIIIPRPVWAQLGSAVVMYVAITTTMRLVALSWWLPVIGLVGFGATVYFSTLSVLSPHFRLTISNVLFPVIRRIVKRIA</sequence>
<feature type="transmembrane region" description="Helical" evidence="6">
    <location>
        <begin position="442"/>
        <end position="463"/>
    </location>
</feature>
<evidence type="ECO:0000256" key="5">
    <source>
        <dbReference type="ARBA" id="ARBA00023136"/>
    </source>
</evidence>
<keyword evidence="3 6" id="KW-0812">Transmembrane</keyword>
<feature type="transmembrane region" description="Helical" evidence="6">
    <location>
        <begin position="172"/>
        <end position="194"/>
    </location>
</feature>
<dbReference type="PANTHER" id="PTHR30250">
    <property type="entry name" value="PST FAMILY PREDICTED COLANIC ACID TRANSPORTER"/>
    <property type="match status" value="1"/>
</dbReference>
<dbReference type="Proteomes" id="UP001567572">
    <property type="component" value="Unassembled WGS sequence"/>
</dbReference>
<keyword evidence="4 6" id="KW-1133">Transmembrane helix</keyword>